<evidence type="ECO:0000256" key="14">
    <source>
        <dbReference type="ARBA" id="ARBA00025923"/>
    </source>
</evidence>
<feature type="region of interest" description="Disordered" evidence="16">
    <location>
        <begin position="1"/>
        <end position="71"/>
    </location>
</feature>
<dbReference type="Pfam" id="PF17854">
    <property type="entry name" value="FtsK_alpha"/>
    <property type="match status" value="1"/>
</dbReference>
<dbReference type="Proteomes" id="UP000636918">
    <property type="component" value="Unassembled WGS sequence"/>
</dbReference>
<evidence type="ECO:0000256" key="7">
    <source>
        <dbReference type="ARBA" id="ARBA00022829"/>
    </source>
</evidence>
<dbReference type="PROSITE" id="PS50901">
    <property type="entry name" value="FTSK"/>
    <property type="match status" value="1"/>
</dbReference>
<dbReference type="Gene3D" id="1.10.10.10">
    <property type="entry name" value="Winged helix-like DNA-binding domain superfamily/Winged helix DNA-binding domain"/>
    <property type="match status" value="1"/>
</dbReference>
<evidence type="ECO:0000256" key="13">
    <source>
        <dbReference type="ARBA" id="ARBA00024986"/>
    </source>
</evidence>
<keyword evidence="6 15" id="KW-0547">Nucleotide-binding</keyword>
<evidence type="ECO:0000256" key="9">
    <source>
        <dbReference type="ARBA" id="ARBA00022989"/>
    </source>
</evidence>
<comment type="subunit">
    <text evidence="14">Homohexamer. Forms a ring that surrounds DNA.</text>
</comment>
<dbReference type="InterPro" id="IPR036390">
    <property type="entry name" value="WH_DNA-bd_sf"/>
</dbReference>
<feature type="transmembrane region" description="Helical" evidence="17">
    <location>
        <begin position="238"/>
        <end position="261"/>
    </location>
</feature>
<dbReference type="SUPFAM" id="SSF52540">
    <property type="entry name" value="P-loop containing nucleoside triphosphate hydrolases"/>
    <property type="match status" value="1"/>
</dbReference>
<reference evidence="19 20" key="1">
    <citation type="submission" date="2021-01" db="EMBL/GenBank/DDBJ databases">
        <title>Genome seq and assembly of Nocardiodes sp. G10.</title>
        <authorList>
            <person name="Chhetri G."/>
        </authorList>
    </citation>
    <scope>NUCLEOTIDE SEQUENCE [LARGE SCALE GENOMIC DNA]</scope>
    <source>
        <strain evidence="19 20">G10</strain>
    </source>
</reference>
<evidence type="ECO:0000256" key="5">
    <source>
        <dbReference type="ARBA" id="ARBA00022692"/>
    </source>
</evidence>
<dbReference type="InterPro" id="IPR050206">
    <property type="entry name" value="FtsK/SpoIIIE/SftA"/>
</dbReference>
<dbReference type="Gene3D" id="3.30.980.40">
    <property type="match status" value="1"/>
</dbReference>
<dbReference type="InterPro" id="IPR018541">
    <property type="entry name" value="Ftsk_gamma"/>
</dbReference>
<evidence type="ECO:0000256" key="1">
    <source>
        <dbReference type="ARBA" id="ARBA00004651"/>
    </source>
</evidence>
<keyword evidence="7" id="KW-0159">Chromosome partition</keyword>
<dbReference type="PANTHER" id="PTHR22683:SF41">
    <property type="entry name" value="DNA TRANSLOCASE FTSK"/>
    <property type="match status" value="1"/>
</dbReference>
<dbReference type="EMBL" id="JAERSG010000003">
    <property type="protein sequence ID" value="MBL0748291.1"/>
    <property type="molecule type" value="Genomic_DNA"/>
</dbReference>
<evidence type="ECO:0000313" key="19">
    <source>
        <dbReference type="EMBL" id="MBL0748291.1"/>
    </source>
</evidence>
<comment type="similarity">
    <text evidence="2">Belongs to the FtsK/SpoIIIE/SftA family.</text>
</comment>
<comment type="subcellular location">
    <subcellularLocation>
        <location evidence="1">Cell membrane</location>
        <topology evidence="1">Multi-pass membrane protein</topology>
    </subcellularLocation>
</comment>
<evidence type="ECO:0000256" key="12">
    <source>
        <dbReference type="ARBA" id="ARBA00023306"/>
    </source>
</evidence>
<keyword evidence="12" id="KW-0131">Cell cycle</keyword>
<evidence type="ECO:0000256" key="6">
    <source>
        <dbReference type="ARBA" id="ARBA00022741"/>
    </source>
</evidence>
<evidence type="ECO:0000256" key="8">
    <source>
        <dbReference type="ARBA" id="ARBA00022840"/>
    </source>
</evidence>
<dbReference type="InterPro" id="IPR002543">
    <property type="entry name" value="FtsK_dom"/>
</dbReference>
<keyword evidence="9 17" id="KW-1133">Transmembrane helix</keyword>
<feature type="domain" description="FtsK" evidence="18">
    <location>
        <begin position="526"/>
        <end position="726"/>
    </location>
</feature>
<keyword evidence="11 17" id="KW-0472">Membrane</keyword>
<dbReference type="CDD" id="cd01127">
    <property type="entry name" value="TrwB_TraG_TraD_VirD4"/>
    <property type="match status" value="1"/>
</dbReference>
<evidence type="ECO:0000256" key="2">
    <source>
        <dbReference type="ARBA" id="ARBA00006474"/>
    </source>
</evidence>
<accession>A0ABS1L9C4</accession>
<keyword evidence="5 17" id="KW-0812">Transmembrane</keyword>
<dbReference type="RefSeq" id="WP_201936400.1">
    <property type="nucleotide sequence ID" value="NZ_JAERSG010000003.1"/>
</dbReference>
<evidence type="ECO:0000256" key="16">
    <source>
        <dbReference type="SAM" id="MobiDB-lite"/>
    </source>
</evidence>
<feature type="compositionally biased region" description="Low complexity" evidence="16">
    <location>
        <begin position="1"/>
        <end position="51"/>
    </location>
</feature>
<keyword evidence="8 15" id="KW-0067">ATP-binding</keyword>
<evidence type="ECO:0000259" key="18">
    <source>
        <dbReference type="PROSITE" id="PS50901"/>
    </source>
</evidence>
<evidence type="ECO:0000256" key="17">
    <source>
        <dbReference type="SAM" id="Phobius"/>
    </source>
</evidence>
<organism evidence="19 20">
    <name type="scientific">Nocardioides baculatus</name>
    <dbReference type="NCBI Taxonomy" id="2801337"/>
    <lineage>
        <taxon>Bacteria</taxon>
        <taxon>Bacillati</taxon>
        <taxon>Actinomycetota</taxon>
        <taxon>Actinomycetes</taxon>
        <taxon>Propionibacteriales</taxon>
        <taxon>Nocardioidaceae</taxon>
        <taxon>Nocardioides</taxon>
    </lineage>
</organism>
<dbReference type="SMART" id="SM00382">
    <property type="entry name" value="AAA"/>
    <property type="match status" value="1"/>
</dbReference>
<gene>
    <name evidence="19" type="ORF">JI751_11780</name>
</gene>
<comment type="function">
    <text evidence="13">Essential cell division protein that coordinates cell division and chromosome segregation. The N-terminus is involved in assembly of the cell-division machinery. The C-terminus functions as a DNA motor that moves dsDNA in an ATP-dependent manner towards the dif recombination site, which is located within the replication terminus region. Required for activation of the Xer recombinase, allowing activation of chromosome unlinking by recombination.</text>
</comment>
<dbReference type="Pfam" id="PF01580">
    <property type="entry name" value="FtsK_SpoIIIE"/>
    <property type="match status" value="1"/>
</dbReference>
<protein>
    <submittedName>
        <fullName evidence="19">DNA translocase FtsK</fullName>
    </submittedName>
</protein>
<dbReference type="InterPro" id="IPR025199">
    <property type="entry name" value="FtsK_4TM"/>
</dbReference>
<feature type="transmembrane region" description="Helical" evidence="17">
    <location>
        <begin position="148"/>
        <end position="168"/>
    </location>
</feature>
<keyword evidence="20" id="KW-1185">Reference proteome</keyword>
<proteinExistence type="inferred from homology"/>
<sequence>MATRTSSPPGSRSTSTSGSKSRSKASSTRSRSTSKPAPRSSSTRGRSGSSAAKRRPASRPAPRAVRNGPGPVSRAFGAVGRGIAAVWLGIAHAVGAVARSIGQSARDLDPEHRRDGAGLFLFGLATIAAAAVWWQLPGGVMDFARSLTSGAVGKVGWFVPLFLVYAGWRTLRDPERNGPAGRQVIGWTAFGLGLLGIVHIANGNPQPVLGDATNLQEAGGAVGYVTSSLLLDLMQTPYVVVPLLGLLAIFGILIISATPVYQIPVKLAALRDKALGRTAPEPEAVEDEATKPVRTRRRSMLDDEVDPEMGDPAYDSPVLSDRELRKRRRKKDVVPEEDAVEDYGIDLFSDAPTEVTPAVPAPASPPEALEPPPHTPLPARVEQLALSGDITYSLPGNEVLKPGSVHKARSKASDAVVERLMQVMDEFSIDATVTGYTRGPTVTRYEVELGPAVKVEKVTALSKNIAYAVASADVRILSPIPGKSAIGIEIPNTDKEIVSLGDVLRSTTARSDHHPMVAGLGKDVEGGFVVANMAKMPHLLVAGATGSGKSSFINSLITSILMRSTPDEVRMIMVDPKRVELNAYEGVPHLITPIITNPKKAAEALAWVVREMDMRYDDLANFGFRHIDDFNKAVRAGKVEVPAGSERVLSPYPYLLVIVDELADLMMVSPRDVEDSVVRITQLARAAGIHLVLATQRPSVDVVTGLIKANVPSRLAFATSSLGDSRVILDQPGAEKLVGQGDGLFLPMGASKPVRVQGAWVTEAEIHQVVKHCKDQLEPTYVEDVTAPKESKRELDDDIGDDMELVVQAIELVVSTQFGSTSMLQRKLRVGFAKAGRLMDIMESRGVVGPSEGSKARDVLVKPDELDSVIATLEGGA</sequence>
<feature type="binding site" evidence="15">
    <location>
        <begin position="543"/>
        <end position="550"/>
    </location>
    <ligand>
        <name>ATP</name>
        <dbReference type="ChEBI" id="CHEBI:30616"/>
    </ligand>
</feature>
<keyword evidence="3" id="KW-1003">Cell membrane</keyword>
<dbReference type="InterPro" id="IPR036388">
    <property type="entry name" value="WH-like_DNA-bd_sf"/>
</dbReference>
<dbReference type="SMART" id="SM00843">
    <property type="entry name" value="Ftsk_gamma"/>
    <property type="match status" value="1"/>
</dbReference>
<dbReference type="SUPFAM" id="SSF46785">
    <property type="entry name" value="Winged helix' DNA-binding domain"/>
    <property type="match status" value="1"/>
</dbReference>
<evidence type="ECO:0000313" key="20">
    <source>
        <dbReference type="Proteomes" id="UP000636918"/>
    </source>
</evidence>
<dbReference type="Gene3D" id="3.40.50.300">
    <property type="entry name" value="P-loop containing nucleotide triphosphate hydrolases"/>
    <property type="match status" value="1"/>
</dbReference>
<evidence type="ECO:0000256" key="11">
    <source>
        <dbReference type="ARBA" id="ARBA00023136"/>
    </source>
</evidence>
<keyword evidence="10" id="KW-0238">DNA-binding</keyword>
<dbReference type="PANTHER" id="PTHR22683">
    <property type="entry name" value="SPORULATION PROTEIN RELATED"/>
    <property type="match status" value="1"/>
</dbReference>
<dbReference type="Pfam" id="PF09397">
    <property type="entry name" value="FtsK_gamma"/>
    <property type="match status" value="1"/>
</dbReference>
<evidence type="ECO:0000256" key="15">
    <source>
        <dbReference type="PROSITE-ProRule" id="PRU00289"/>
    </source>
</evidence>
<comment type="caution">
    <text evidence="19">The sequence shown here is derived from an EMBL/GenBank/DDBJ whole genome shotgun (WGS) entry which is preliminary data.</text>
</comment>
<evidence type="ECO:0000256" key="3">
    <source>
        <dbReference type="ARBA" id="ARBA00022475"/>
    </source>
</evidence>
<name>A0ABS1L9C4_9ACTN</name>
<dbReference type="InterPro" id="IPR003593">
    <property type="entry name" value="AAA+_ATPase"/>
</dbReference>
<dbReference type="Pfam" id="PF13491">
    <property type="entry name" value="FtsK_4TM"/>
    <property type="match status" value="1"/>
</dbReference>
<evidence type="ECO:0000256" key="10">
    <source>
        <dbReference type="ARBA" id="ARBA00023125"/>
    </source>
</evidence>
<keyword evidence="4" id="KW-0132">Cell division</keyword>
<feature type="transmembrane region" description="Helical" evidence="17">
    <location>
        <begin position="78"/>
        <end position="98"/>
    </location>
</feature>
<dbReference type="InterPro" id="IPR027417">
    <property type="entry name" value="P-loop_NTPase"/>
</dbReference>
<dbReference type="InterPro" id="IPR041027">
    <property type="entry name" value="FtsK_alpha"/>
</dbReference>
<evidence type="ECO:0000256" key="4">
    <source>
        <dbReference type="ARBA" id="ARBA00022618"/>
    </source>
</evidence>
<feature type="transmembrane region" description="Helical" evidence="17">
    <location>
        <begin position="119"/>
        <end position="136"/>
    </location>
</feature>
<feature type="region of interest" description="Disordered" evidence="16">
    <location>
        <begin position="279"/>
        <end position="336"/>
    </location>
</feature>